<sequence>HCVCVLSRVAKCMGRCLHCVWLFINLIFALNHVVAKSLFWYFVSQLKKMKESSGLFYFSSLFSALRGEALCLPSPNHSLSSQQFHSVRPMSSFPLVFFLH</sequence>
<keyword evidence="3" id="KW-1185">Reference proteome</keyword>
<dbReference type="Ensembl" id="ENSACAT00000056000.1">
    <property type="protein sequence ID" value="ENSACAP00000024514.1"/>
    <property type="gene ID" value="ENSACAG00000042056.1"/>
</dbReference>
<reference evidence="2 3" key="1">
    <citation type="submission" date="2009-12" db="EMBL/GenBank/DDBJ databases">
        <title>The Genome Sequence of Anolis carolinensis (Green Anole Lizard).</title>
        <authorList>
            <consortium name="The Genome Sequencing Platform"/>
            <person name="Di Palma F."/>
            <person name="Alfoldi J."/>
            <person name="Heiman D."/>
            <person name="Young S."/>
            <person name="Grabherr M."/>
            <person name="Johnson J."/>
            <person name="Lander E.S."/>
            <person name="Lindblad-Toh K."/>
        </authorList>
    </citation>
    <scope>NUCLEOTIDE SEQUENCE [LARGE SCALE GENOMIC DNA]</scope>
    <source>
        <strain evidence="2 3">JBL SC #1</strain>
    </source>
</reference>
<dbReference type="InParanoid" id="A0A803SNH4"/>
<keyword evidence="1" id="KW-0472">Membrane</keyword>
<proteinExistence type="predicted"/>
<accession>A0A803SNH4</accession>
<feature type="transmembrane region" description="Helical" evidence="1">
    <location>
        <begin position="20"/>
        <end position="43"/>
    </location>
</feature>
<evidence type="ECO:0000313" key="3">
    <source>
        <dbReference type="Proteomes" id="UP000001646"/>
    </source>
</evidence>
<evidence type="ECO:0000313" key="2">
    <source>
        <dbReference type="Ensembl" id="ENSACAP00000024514.1"/>
    </source>
</evidence>
<evidence type="ECO:0000256" key="1">
    <source>
        <dbReference type="SAM" id="Phobius"/>
    </source>
</evidence>
<reference evidence="2" key="3">
    <citation type="submission" date="2025-09" db="UniProtKB">
        <authorList>
            <consortium name="Ensembl"/>
        </authorList>
    </citation>
    <scope>IDENTIFICATION</scope>
</reference>
<dbReference type="Gene3D" id="3.10.20.10">
    <property type="match status" value="1"/>
</dbReference>
<reference evidence="2" key="2">
    <citation type="submission" date="2025-08" db="UniProtKB">
        <authorList>
            <consortium name="Ensembl"/>
        </authorList>
    </citation>
    <scope>IDENTIFICATION</scope>
</reference>
<keyword evidence="1" id="KW-1133">Transmembrane helix</keyword>
<keyword evidence="1" id="KW-0812">Transmembrane</keyword>
<name>A0A803SNH4_ANOCA</name>
<protein>
    <submittedName>
        <fullName evidence="2">Uncharacterized protein</fullName>
    </submittedName>
</protein>
<organism evidence="2 3">
    <name type="scientific">Anolis carolinensis</name>
    <name type="common">Green anole</name>
    <name type="synonym">American chameleon</name>
    <dbReference type="NCBI Taxonomy" id="28377"/>
    <lineage>
        <taxon>Eukaryota</taxon>
        <taxon>Metazoa</taxon>
        <taxon>Chordata</taxon>
        <taxon>Craniata</taxon>
        <taxon>Vertebrata</taxon>
        <taxon>Euteleostomi</taxon>
        <taxon>Lepidosauria</taxon>
        <taxon>Squamata</taxon>
        <taxon>Bifurcata</taxon>
        <taxon>Unidentata</taxon>
        <taxon>Episquamata</taxon>
        <taxon>Toxicofera</taxon>
        <taxon>Iguania</taxon>
        <taxon>Dactyloidae</taxon>
        <taxon>Anolis</taxon>
    </lineage>
</organism>
<dbReference type="Proteomes" id="UP000001646">
    <property type="component" value="Chromosome 6"/>
</dbReference>
<dbReference type="AlphaFoldDB" id="A0A803SNH4"/>